<gene>
    <name evidence="1" type="primary">fliB</name>
    <name evidence="1" type="ORF">H8S54_02400</name>
</gene>
<keyword evidence="2" id="KW-1185">Reference proteome</keyword>
<keyword evidence="1" id="KW-0969">Cilium</keyword>
<evidence type="ECO:0000313" key="2">
    <source>
        <dbReference type="Proteomes" id="UP000652847"/>
    </source>
</evidence>
<reference evidence="1 2" key="1">
    <citation type="submission" date="2020-08" db="EMBL/GenBank/DDBJ databases">
        <title>Genome public.</title>
        <authorList>
            <person name="Liu C."/>
            <person name="Sun Q."/>
        </authorList>
    </citation>
    <scope>NUCLEOTIDE SEQUENCE [LARGE SCALE GENOMIC DNA]</scope>
    <source>
        <strain evidence="1 2">BX17</strain>
    </source>
</reference>
<comment type="caution">
    <text evidence="1">The sequence shown here is derived from an EMBL/GenBank/DDBJ whole genome shotgun (WGS) entry which is preliminary data.</text>
</comment>
<name>A0A8I0DQ08_9FIRM</name>
<evidence type="ECO:0000313" key="1">
    <source>
        <dbReference type="EMBL" id="MBC5650001.1"/>
    </source>
</evidence>
<dbReference type="EMBL" id="JACOOT010000006">
    <property type="protein sequence ID" value="MBC5650001.1"/>
    <property type="molecule type" value="Genomic_DNA"/>
</dbReference>
<dbReference type="GO" id="GO:0008168">
    <property type="term" value="F:methyltransferase activity"/>
    <property type="evidence" value="ECO:0007669"/>
    <property type="project" value="UniProtKB-KW"/>
</dbReference>
<keyword evidence="1" id="KW-0966">Cell projection</keyword>
<dbReference type="RefSeq" id="WP_186900821.1">
    <property type="nucleotide sequence ID" value="NZ_JACOOT010000006.1"/>
</dbReference>
<dbReference type="EC" id="2.1.1.-" evidence="1"/>
<organism evidence="1 2">
    <name type="scientific">Blautia segnis</name>
    <dbReference type="NCBI Taxonomy" id="2763030"/>
    <lineage>
        <taxon>Bacteria</taxon>
        <taxon>Bacillati</taxon>
        <taxon>Bacillota</taxon>
        <taxon>Clostridia</taxon>
        <taxon>Lachnospirales</taxon>
        <taxon>Lachnospiraceae</taxon>
        <taxon>Blautia</taxon>
    </lineage>
</organism>
<keyword evidence="1" id="KW-0282">Flagellum</keyword>
<dbReference type="GO" id="GO:0032259">
    <property type="term" value="P:methylation"/>
    <property type="evidence" value="ECO:0007669"/>
    <property type="project" value="UniProtKB-KW"/>
</dbReference>
<keyword evidence="1" id="KW-0489">Methyltransferase</keyword>
<sequence length="381" mass="45044">MQITRPDYYKEFTCIADVCPDTCCAGWQIVIDEKSLKKYRRVKGPFRGRLHNDIDWKEQVFHQYQRRCAFLNEENLCDIYSEIGKEMLCDTCRKYPRHIEEFEGLREYSLSLSCPETARILLGKKEKATFQTAEVPVPEEAYEDFDYLLFTALMDTRDFFLEIVQNRQIPMKLRLQKILAAASDFQRCLDKNELFKWEDIRQRHKASGFGKDFSDKVKKHINQKDTPEQLFKKMWKAIVPEMEVLRPGWHDFLNETLSALYGKSAPAYLEHKDDFSKAYPDWNIQEEQLLVYWIYTYFCGAVYDEEIFAKIKMAVICTLLIHELDIGTYLKNGRIFCLGDQISICYRFSRELEHSDLNLNALENLLASDKLFSLENMLKIC</sequence>
<accession>A0A8I0DQ08</accession>
<dbReference type="AlphaFoldDB" id="A0A8I0DQ08"/>
<protein>
    <submittedName>
        <fullName evidence="1">Flagellin lysine-N-methylase</fullName>
        <ecNumber evidence="1">2.1.1.-</ecNumber>
    </submittedName>
</protein>
<keyword evidence="1" id="KW-0808">Transferase</keyword>
<proteinExistence type="predicted"/>
<dbReference type="Proteomes" id="UP000652847">
    <property type="component" value="Unassembled WGS sequence"/>
</dbReference>
<dbReference type="NCBIfam" id="NF038110">
    <property type="entry name" value="Lys_methyl_FliB"/>
    <property type="match status" value="1"/>
</dbReference>